<reference evidence="2 3" key="1">
    <citation type="submission" date="2024-01" db="EMBL/GenBank/DDBJ databases">
        <title>Uliginosibacterium soil sp. nov.</title>
        <authorList>
            <person name="Lv Y."/>
        </authorList>
    </citation>
    <scope>NUCLEOTIDE SEQUENCE [LARGE SCALE GENOMIC DNA]</scope>
    <source>
        <strain evidence="2 3">H3</strain>
    </source>
</reference>
<keyword evidence="1" id="KW-0732">Signal</keyword>
<organism evidence="2 3">
    <name type="scientific">Uliginosibacterium silvisoli</name>
    <dbReference type="NCBI Taxonomy" id="3114758"/>
    <lineage>
        <taxon>Bacteria</taxon>
        <taxon>Pseudomonadati</taxon>
        <taxon>Pseudomonadota</taxon>
        <taxon>Betaproteobacteria</taxon>
        <taxon>Rhodocyclales</taxon>
        <taxon>Zoogloeaceae</taxon>
        <taxon>Uliginosibacterium</taxon>
    </lineage>
</organism>
<accession>A0ABU6JZK0</accession>
<evidence type="ECO:0000256" key="1">
    <source>
        <dbReference type="SAM" id="SignalP"/>
    </source>
</evidence>
<dbReference type="RefSeq" id="WP_327598076.1">
    <property type="nucleotide sequence ID" value="NZ_JAYXHS010000001.1"/>
</dbReference>
<evidence type="ECO:0000313" key="3">
    <source>
        <dbReference type="Proteomes" id="UP001331561"/>
    </source>
</evidence>
<name>A0ABU6JZK0_9RHOO</name>
<gene>
    <name evidence="2" type="ORF">VVD49_05215</name>
</gene>
<dbReference type="Proteomes" id="UP001331561">
    <property type="component" value="Unassembled WGS sequence"/>
</dbReference>
<proteinExistence type="predicted"/>
<feature type="signal peptide" evidence="1">
    <location>
        <begin position="1"/>
        <end position="26"/>
    </location>
</feature>
<dbReference type="EMBL" id="JAYXHS010000001">
    <property type="protein sequence ID" value="MEC5385112.1"/>
    <property type="molecule type" value="Genomic_DNA"/>
</dbReference>
<keyword evidence="3" id="KW-1185">Reference proteome</keyword>
<dbReference type="InterPro" id="IPR011972">
    <property type="entry name" value="CHP02285"/>
</dbReference>
<feature type="chain" id="PRO_5047063384" evidence="1">
    <location>
        <begin position="27"/>
        <end position="305"/>
    </location>
</feature>
<dbReference type="NCBIfam" id="TIGR02285">
    <property type="entry name" value="TIGR02285 family protein"/>
    <property type="match status" value="1"/>
</dbReference>
<dbReference type="SUPFAM" id="SSF53850">
    <property type="entry name" value="Periplasmic binding protein-like II"/>
    <property type="match status" value="1"/>
</dbReference>
<evidence type="ECO:0000313" key="2">
    <source>
        <dbReference type="EMBL" id="MEC5385112.1"/>
    </source>
</evidence>
<protein>
    <submittedName>
        <fullName evidence="2">TIGR02285 family protein</fullName>
    </submittedName>
</protein>
<comment type="caution">
    <text evidence="2">The sequence shown here is derived from an EMBL/GenBank/DDBJ whole genome shotgun (WGS) entry which is preliminary data.</text>
</comment>
<sequence length="305" mass="34248">MRISGTSCSLRHLLLALCVAGSGLQAAEPKPGNLATWCQFDLPPMYIVDGPDAGKGSVDTQAQFLMRHMPEYQHQSQFSNIRRVSEQMRNREHIVCAGMQKNAERETYMHFSLPFLGALPPTLVLAQRNLDRLRPYLNAAGEVRLSALIEGSPLILGIAFGRSYGRNIDAVMAAYKDRPNIMVRPSGQDLTEGLIKMMSLRRIDYTIVYGSELQVYSNALSGPENEIVSLPIEGLPHFIPVYITAPADEWGRVFIERINQLLRIYWNDSEFRANAFLGQTPAQRETSRAILRELNPNPGNHRSRP</sequence>